<proteinExistence type="predicted"/>
<dbReference type="PROSITE" id="PS51186">
    <property type="entry name" value="GNAT"/>
    <property type="match status" value="1"/>
</dbReference>
<dbReference type="GO" id="GO:0005737">
    <property type="term" value="C:cytoplasm"/>
    <property type="evidence" value="ECO:0007669"/>
    <property type="project" value="TreeGrafter"/>
</dbReference>
<dbReference type="GO" id="GO:1990189">
    <property type="term" value="F:protein N-terminal-serine acetyltransferase activity"/>
    <property type="evidence" value="ECO:0007669"/>
    <property type="project" value="TreeGrafter"/>
</dbReference>
<reference evidence="2" key="1">
    <citation type="journal article" date="2021" name="PeerJ">
        <title>Extensive microbial diversity within the chicken gut microbiome revealed by metagenomics and culture.</title>
        <authorList>
            <person name="Gilroy R."/>
            <person name="Ravi A."/>
            <person name="Getino M."/>
            <person name="Pursley I."/>
            <person name="Horton D.L."/>
            <person name="Alikhan N.F."/>
            <person name="Baker D."/>
            <person name="Gharbi K."/>
            <person name="Hall N."/>
            <person name="Watson M."/>
            <person name="Adriaenssens E.M."/>
            <person name="Foster-Nyarko E."/>
            <person name="Jarju S."/>
            <person name="Secka A."/>
            <person name="Antonio M."/>
            <person name="Oren A."/>
            <person name="Chaudhuri R.R."/>
            <person name="La Ragione R."/>
            <person name="Hildebrand F."/>
            <person name="Pallen M.J."/>
        </authorList>
    </citation>
    <scope>NUCLEOTIDE SEQUENCE</scope>
    <source>
        <strain evidence="2">ChiGjej4B4-7305</strain>
    </source>
</reference>
<dbReference type="Pfam" id="PF13302">
    <property type="entry name" value="Acetyltransf_3"/>
    <property type="match status" value="1"/>
</dbReference>
<evidence type="ECO:0000313" key="2">
    <source>
        <dbReference type="EMBL" id="HIZ35681.1"/>
    </source>
</evidence>
<dbReference type="GO" id="GO:0008999">
    <property type="term" value="F:protein-N-terminal-alanine acetyltransferase activity"/>
    <property type="evidence" value="ECO:0007669"/>
    <property type="project" value="TreeGrafter"/>
</dbReference>
<dbReference type="SUPFAM" id="SSF55729">
    <property type="entry name" value="Acyl-CoA N-acyltransferases (Nat)"/>
    <property type="match status" value="1"/>
</dbReference>
<evidence type="ECO:0000313" key="3">
    <source>
        <dbReference type="Proteomes" id="UP000824037"/>
    </source>
</evidence>
<dbReference type="AlphaFoldDB" id="A0A9D2EEG8"/>
<dbReference type="InterPro" id="IPR051908">
    <property type="entry name" value="Ribosomal_N-acetyltransferase"/>
</dbReference>
<comment type="caution">
    <text evidence="2">The sequence shown here is derived from an EMBL/GenBank/DDBJ whole genome shotgun (WGS) entry which is preliminary data.</text>
</comment>
<protein>
    <submittedName>
        <fullName evidence="2">GNAT family N-acetyltransferase</fullName>
    </submittedName>
</protein>
<feature type="domain" description="N-acetyltransferase" evidence="1">
    <location>
        <begin position="26"/>
        <end position="199"/>
    </location>
</feature>
<sequence>MPQPTTRERLAALWPPSLLRARAGDLELRYLDDDLMVQLADLAGQGVHEPEAMPFLVPWTRGTPGQVARSVLVYQWRARASVTPQRWTLELAVLHRGESVGIQAIEADDFPHLRAVNTGSWLGQAHQGQGLGTRMRALVLHVAFQGFGAHTATTSAWADNPASNAVSRRLGYRPNGSSRQVREGVPTEHWHYRMDRADYRTHAAAHAELLGQVQLDGIDELREFLEMPDRGVSQPGSRQ</sequence>
<dbReference type="Proteomes" id="UP000824037">
    <property type="component" value="Unassembled WGS sequence"/>
</dbReference>
<evidence type="ECO:0000259" key="1">
    <source>
        <dbReference type="PROSITE" id="PS51186"/>
    </source>
</evidence>
<dbReference type="PANTHER" id="PTHR43441">
    <property type="entry name" value="RIBOSOMAL-PROTEIN-SERINE ACETYLTRANSFERASE"/>
    <property type="match status" value="1"/>
</dbReference>
<accession>A0A9D2EEG8</accession>
<name>A0A9D2EEG8_9MICO</name>
<reference evidence="2" key="2">
    <citation type="submission" date="2021-04" db="EMBL/GenBank/DDBJ databases">
        <authorList>
            <person name="Gilroy R."/>
        </authorList>
    </citation>
    <scope>NUCLEOTIDE SEQUENCE</scope>
    <source>
        <strain evidence="2">ChiGjej4B4-7305</strain>
    </source>
</reference>
<dbReference type="PANTHER" id="PTHR43441:SF11">
    <property type="entry name" value="RIBOSOMAL-PROTEIN-SERINE ACETYLTRANSFERASE"/>
    <property type="match status" value="1"/>
</dbReference>
<dbReference type="EMBL" id="DXBY01000135">
    <property type="protein sequence ID" value="HIZ35681.1"/>
    <property type="molecule type" value="Genomic_DNA"/>
</dbReference>
<gene>
    <name evidence="2" type="ORF">H9815_07870</name>
</gene>
<dbReference type="InterPro" id="IPR016181">
    <property type="entry name" value="Acyl_CoA_acyltransferase"/>
</dbReference>
<organism evidence="2 3">
    <name type="scientific">Candidatus Ruania gallistercoris</name>
    <dbReference type="NCBI Taxonomy" id="2838746"/>
    <lineage>
        <taxon>Bacteria</taxon>
        <taxon>Bacillati</taxon>
        <taxon>Actinomycetota</taxon>
        <taxon>Actinomycetes</taxon>
        <taxon>Micrococcales</taxon>
        <taxon>Ruaniaceae</taxon>
        <taxon>Ruania</taxon>
    </lineage>
</organism>
<dbReference type="Gene3D" id="3.40.630.30">
    <property type="match status" value="1"/>
</dbReference>
<dbReference type="InterPro" id="IPR000182">
    <property type="entry name" value="GNAT_dom"/>
</dbReference>